<evidence type="ECO:0000313" key="2">
    <source>
        <dbReference type="EMBL" id="CAE8739595.1"/>
    </source>
</evidence>
<dbReference type="InterPro" id="IPR000210">
    <property type="entry name" value="BTB/POZ_dom"/>
</dbReference>
<dbReference type="Proteomes" id="UP000626109">
    <property type="component" value="Unassembled WGS sequence"/>
</dbReference>
<dbReference type="PANTHER" id="PTHR24413">
    <property type="entry name" value="SPECKLE-TYPE POZ PROTEIN"/>
    <property type="match status" value="1"/>
</dbReference>
<comment type="caution">
    <text evidence="2">The sequence shown here is derived from an EMBL/GenBank/DDBJ whole genome shotgun (WGS) entry which is preliminary data.</text>
</comment>
<evidence type="ECO:0000259" key="1">
    <source>
        <dbReference type="PROSITE" id="PS50097"/>
    </source>
</evidence>
<dbReference type="EMBL" id="CAJNNW010037124">
    <property type="protein sequence ID" value="CAE8739595.1"/>
    <property type="molecule type" value="Genomic_DNA"/>
</dbReference>
<protein>
    <recommendedName>
        <fullName evidence="1">BTB domain-containing protein</fullName>
    </recommendedName>
</protein>
<dbReference type="InterPro" id="IPR011333">
    <property type="entry name" value="SKP1/BTB/POZ_sf"/>
</dbReference>
<feature type="domain" description="BTB" evidence="1">
    <location>
        <begin position="171"/>
        <end position="238"/>
    </location>
</feature>
<dbReference type="CDD" id="cd18186">
    <property type="entry name" value="BTB_POZ_ZBTB_KLHL-like"/>
    <property type="match status" value="1"/>
</dbReference>
<sequence length="312" mass="34066">MLIGFALSHLALNMEAFSSSKSGSRETPRSVLFQTQMADHHTDLTGADGQPHGPDSSIELAAFLRIGCDKLLCIQCSSHKATEMMSCHSNVTRSTWSESFIGDFDAHIKVFRGVTYSALCPDHAGLVGRVVAEGAYKPACAIADLKLGPKRFKTAHLDKLTRRLWDEHERGDFLIKCSDGELRAHGCVLAASSPTFSAMVSNRMLESQTSEVSLPDVRSEDVLSLLKFAYTGELSESADYSVVVCLADKYGMGSLVTLCCSRMVTHFNAENGSDYIQTLRSSENEIMRSSLRIVAGLVTSDAEMCHAILRQL</sequence>
<gene>
    <name evidence="2" type="ORF">PGLA2088_LOCUS49687</name>
</gene>
<name>A0A813LVY5_POLGL</name>
<reference evidence="2" key="1">
    <citation type="submission" date="2021-02" db="EMBL/GenBank/DDBJ databases">
        <authorList>
            <person name="Dougan E. K."/>
            <person name="Rhodes N."/>
            <person name="Thang M."/>
            <person name="Chan C."/>
        </authorList>
    </citation>
    <scope>NUCLEOTIDE SEQUENCE</scope>
</reference>
<organism evidence="2 3">
    <name type="scientific">Polarella glacialis</name>
    <name type="common">Dinoflagellate</name>
    <dbReference type="NCBI Taxonomy" id="89957"/>
    <lineage>
        <taxon>Eukaryota</taxon>
        <taxon>Sar</taxon>
        <taxon>Alveolata</taxon>
        <taxon>Dinophyceae</taxon>
        <taxon>Suessiales</taxon>
        <taxon>Suessiaceae</taxon>
        <taxon>Polarella</taxon>
    </lineage>
</organism>
<dbReference type="AlphaFoldDB" id="A0A813LVY5"/>
<dbReference type="SUPFAM" id="SSF54695">
    <property type="entry name" value="POZ domain"/>
    <property type="match status" value="1"/>
</dbReference>
<accession>A0A813LVY5</accession>
<dbReference type="Pfam" id="PF00651">
    <property type="entry name" value="BTB"/>
    <property type="match status" value="1"/>
</dbReference>
<evidence type="ECO:0000313" key="3">
    <source>
        <dbReference type="Proteomes" id="UP000626109"/>
    </source>
</evidence>
<dbReference type="Gene3D" id="3.30.710.10">
    <property type="entry name" value="Potassium Channel Kv1.1, Chain A"/>
    <property type="match status" value="1"/>
</dbReference>
<dbReference type="PROSITE" id="PS50097">
    <property type="entry name" value="BTB"/>
    <property type="match status" value="1"/>
</dbReference>
<dbReference type="SMART" id="SM00225">
    <property type="entry name" value="BTB"/>
    <property type="match status" value="1"/>
</dbReference>
<proteinExistence type="predicted"/>